<organism evidence="2 3">
    <name type="scientific">Plakobranchus ocellatus</name>
    <dbReference type="NCBI Taxonomy" id="259542"/>
    <lineage>
        <taxon>Eukaryota</taxon>
        <taxon>Metazoa</taxon>
        <taxon>Spiralia</taxon>
        <taxon>Lophotrochozoa</taxon>
        <taxon>Mollusca</taxon>
        <taxon>Gastropoda</taxon>
        <taxon>Heterobranchia</taxon>
        <taxon>Euthyneura</taxon>
        <taxon>Panpulmonata</taxon>
        <taxon>Sacoglossa</taxon>
        <taxon>Placobranchoidea</taxon>
        <taxon>Plakobranchidae</taxon>
        <taxon>Plakobranchus</taxon>
    </lineage>
</organism>
<keyword evidence="3" id="KW-1185">Reference proteome</keyword>
<name>A0AAV4A163_9GAST</name>
<dbReference type="Proteomes" id="UP000735302">
    <property type="component" value="Unassembled WGS sequence"/>
</dbReference>
<protein>
    <submittedName>
        <fullName evidence="2">Uncharacterized protein</fullName>
    </submittedName>
</protein>
<feature type="compositionally biased region" description="Basic residues" evidence="1">
    <location>
        <begin position="9"/>
        <end position="26"/>
    </location>
</feature>
<comment type="caution">
    <text evidence="2">The sequence shown here is derived from an EMBL/GenBank/DDBJ whole genome shotgun (WGS) entry which is preliminary data.</text>
</comment>
<dbReference type="EMBL" id="BLXT01003024">
    <property type="protein sequence ID" value="GFN99938.1"/>
    <property type="molecule type" value="Genomic_DNA"/>
</dbReference>
<accession>A0AAV4A163</accession>
<feature type="region of interest" description="Disordered" evidence="1">
    <location>
        <begin position="67"/>
        <end position="86"/>
    </location>
</feature>
<gene>
    <name evidence="2" type="ORF">PoB_002644400</name>
</gene>
<evidence type="ECO:0000256" key="1">
    <source>
        <dbReference type="SAM" id="MobiDB-lite"/>
    </source>
</evidence>
<proteinExistence type="predicted"/>
<reference evidence="2 3" key="1">
    <citation type="journal article" date="2021" name="Elife">
        <title>Chloroplast acquisition without the gene transfer in kleptoplastic sea slugs, Plakobranchus ocellatus.</title>
        <authorList>
            <person name="Maeda T."/>
            <person name="Takahashi S."/>
            <person name="Yoshida T."/>
            <person name="Shimamura S."/>
            <person name="Takaki Y."/>
            <person name="Nagai Y."/>
            <person name="Toyoda A."/>
            <person name="Suzuki Y."/>
            <person name="Arimoto A."/>
            <person name="Ishii H."/>
            <person name="Satoh N."/>
            <person name="Nishiyama T."/>
            <person name="Hasebe M."/>
            <person name="Maruyama T."/>
            <person name="Minagawa J."/>
            <person name="Obokata J."/>
            <person name="Shigenobu S."/>
        </authorList>
    </citation>
    <scope>NUCLEOTIDE SEQUENCE [LARGE SCALE GENOMIC DNA]</scope>
</reference>
<sequence length="132" mass="15013">MLHSASHGSLRRRRGRRRGSRRRRKVNPSIHLDLGKIWLLVYRTSFGEGMGEGEESRYVLGSRFSSRGELASWPPTSSDGEKDDQMLDGALGSLLQAKSTTPTRAFLRHDSRAVLAWRMERRNRCGFKLGVE</sequence>
<dbReference type="AlphaFoldDB" id="A0AAV4A163"/>
<feature type="region of interest" description="Disordered" evidence="1">
    <location>
        <begin position="1"/>
        <end position="26"/>
    </location>
</feature>
<evidence type="ECO:0000313" key="2">
    <source>
        <dbReference type="EMBL" id="GFN99938.1"/>
    </source>
</evidence>
<evidence type="ECO:0000313" key="3">
    <source>
        <dbReference type="Proteomes" id="UP000735302"/>
    </source>
</evidence>